<name>A0A1N7KZM7_9RHOB</name>
<evidence type="ECO:0000256" key="6">
    <source>
        <dbReference type="SAM" id="Phobius"/>
    </source>
</evidence>
<dbReference type="EMBL" id="FTOM01000002">
    <property type="protein sequence ID" value="SIS67034.1"/>
    <property type="molecule type" value="Genomic_DNA"/>
</dbReference>
<keyword evidence="4 6" id="KW-1133">Transmembrane helix</keyword>
<keyword evidence="5 6" id="KW-0472">Membrane</keyword>
<accession>A0A1N7KZM7</accession>
<dbReference type="AlphaFoldDB" id="A0A1N7KZM7"/>
<evidence type="ECO:0000256" key="2">
    <source>
        <dbReference type="ARBA" id="ARBA00022475"/>
    </source>
</evidence>
<dbReference type="Pfam" id="PF01810">
    <property type="entry name" value="LysE"/>
    <property type="match status" value="1"/>
</dbReference>
<keyword evidence="3 6" id="KW-0812">Transmembrane</keyword>
<keyword evidence="2" id="KW-1003">Cell membrane</keyword>
<dbReference type="InterPro" id="IPR001123">
    <property type="entry name" value="LeuE-type"/>
</dbReference>
<feature type="transmembrane region" description="Helical" evidence="6">
    <location>
        <begin position="43"/>
        <end position="65"/>
    </location>
</feature>
<dbReference type="RefSeq" id="WP_076364081.1">
    <property type="nucleotide sequence ID" value="NZ_FTOM01000002.1"/>
</dbReference>
<feature type="transmembrane region" description="Helical" evidence="6">
    <location>
        <begin position="129"/>
        <end position="146"/>
    </location>
</feature>
<evidence type="ECO:0000313" key="8">
    <source>
        <dbReference type="Proteomes" id="UP000186098"/>
    </source>
</evidence>
<dbReference type="PANTHER" id="PTHR30086">
    <property type="entry name" value="ARGININE EXPORTER PROTEIN ARGO"/>
    <property type="match status" value="1"/>
</dbReference>
<feature type="transmembrane region" description="Helical" evidence="6">
    <location>
        <begin position="152"/>
        <end position="173"/>
    </location>
</feature>
<reference evidence="8" key="1">
    <citation type="submission" date="2017-01" db="EMBL/GenBank/DDBJ databases">
        <authorList>
            <person name="Varghese N."/>
            <person name="Submissions S."/>
        </authorList>
    </citation>
    <scope>NUCLEOTIDE SEQUENCE [LARGE SCALE GENOMIC DNA]</scope>
    <source>
        <strain evidence="8">DSM 18714</strain>
    </source>
</reference>
<dbReference type="STRING" id="407234.SAMN05421795_102353"/>
<evidence type="ECO:0000256" key="4">
    <source>
        <dbReference type="ARBA" id="ARBA00022989"/>
    </source>
</evidence>
<proteinExistence type="predicted"/>
<protein>
    <submittedName>
        <fullName evidence="7">Threonine/homoserine/homoserine lactone efflux protein</fullName>
    </submittedName>
</protein>
<dbReference type="Proteomes" id="UP000186098">
    <property type="component" value="Unassembled WGS sequence"/>
</dbReference>
<keyword evidence="8" id="KW-1185">Reference proteome</keyword>
<dbReference type="OrthoDB" id="9807053at2"/>
<dbReference type="PANTHER" id="PTHR30086:SF20">
    <property type="entry name" value="ARGININE EXPORTER PROTEIN ARGO-RELATED"/>
    <property type="match status" value="1"/>
</dbReference>
<sequence length="212" mass="21771">MFDYGLAHWLTFGTAAVLLNLAPGPDLAFILGKTAQGGRRLGVAAMLGVWSGALVHVGLAALGLSAVLASSATAFALVKWLGAAYLVWLGIQAFRAGGAAPTAAIAPARGSAWRTWRTGVLINLTNPKMAIFMLAFLPQFVVPGAGPVAAQLALHGALVIVAAGLVEPWAIILGDVARRRMSASARMRGLIDRALGVTFIGLGVKLAAASRP</sequence>
<gene>
    <name evidence="7" type="ORF">SAMN05421795_102353</name>
</gene>
<dbReference type="GO" id="GO:0015171">
    <property type="term" value="F:amino acid transmembrane transporter activity"/>
    <property type="evidence" value="ECO:0007669"/>
    <property type="project" value="TreeGrafter"/>
</dbReference>
<dbReference type="GO" id="GO:0005886">
    <property type="term" value="C:plasma membrane"/>
    <property type="evidence" value="ECO:0007669"/>
    <property type="project" value="UniProtKB-SubCell"/>
</dbReference>
<evidence type="ECO:0000256" key="3">
    <source>
        <dbReference type="ARBA" id="ARBA00022692"/>
    </source>
</evidence>
<evidence type="ECO:0000256" key="5">
    <source>
        <dbReference type="ARBA" id="ARBA00023136"/>
    </source>
</evidence>
<organism evidence="7 8">
    <name type="scientific">Phaeovulum vinaykumarii</name>
    <dbReference type="NCBI Taxonomy" id="407234"/>
    <lineage>
        <taxon>Bacteria</taxon>
        <taxon>Pseudomonadati</taxon>
        <taxon>Pseudomonadota</taxon>
        <taxon>Alphaproteobacteria</taxon>
        <taxon>Rhodobacterales</taxon>
        <taxon>Paracoccaceae</taxon>
        <taxon>Phaeovulum</taxon>
    </lineage>
</organism>
<evidence type="ECO:0000256" key="1">
    <source>
        <dbReference type="ARBA" id="ARBA00004651"/>
    </source>
</evidence>
<feature type="transmembrane region" description="Helical" evidence="6">
    <location>
        <begin position="6"/>
        <end position="31"/>
    </location>
</feature>
<evidence type="ECO:0000313" key="7">
    <source>
        <dbReference type="EMBL" id="SIS67034.1"/>
    </source>
</evidence>
<comment type="subcellular location">
    <subcellularLocation>
        <location evidence="1">Cell membrane</location>
        <topology evidence="1">Multi-pass membrane protein</topology>
    </subcellularLocation>
</comment>
<dbReference type="PIRSF" id="PIRSF006324">
    <property type="entry name" value="LeuE"/>
    <property type="match status" value="1"/>
</dbReference>